<dbReference type="SMART" id="SM00086">
    <property type="entry name" value="PAC"/>
    <property type="match status" value="3"/>
</dbReference>
<dbReference type="Pfam" id="PF08447">
    <property type="entry name" value="PAS_3"/>
    <property type="match status" value="1"/>
</dbReference>
<dbReference type="PANTHER" id="PTHR43304">
    <property type="entry name" value="PHYTOCHROME-LIKE PROTEIN CPH1"/>
    <property type="match status" value="1"/>
</dbReference>
<dbReference type="Pfam" id="PF08448">
    <property type="entry name" value="PAS_4"/>
    <property type="match status" value="1"/>
</dbReference>
<evidence type="ECO:0000313" key="9">
    <source>
        <dbReference type="EMBL" id="MDN7023300.1"/>
    </source>
</evidence>
<dbReference type="InterPro" id="IPR035965">
    <property type="entry name" value="PAS-like_dom_sf"/>
</dbReference>
<dbReference type="Pfam" id="PF13188">
    <property type="entry name" value="PAS_8"/>
    <property type="match status" value="1"/>
</dbReference>
<feature type="domain" description="PAC" evidence="8">
    <location>
        <begin position="375"/>
        <end position="427"/>
    </location>
</feature>
<evidence type="ECO:0000256" key="4">
    <source>
        <dbReference type="ARBA" id="ARBA00022679"/>
    </source>
</evidence>
<dbReference type="Pfam" id="PF13426">
    <property type="entry name" value="PAS_9"/>
    <property type="match status" value="1"/>
</dbReference>
<dbReference type="NCBIfam" id="TIGR00229">
    <property type="entry name" value="sensory_box"/>
    <property type="match status" value="4"/>
</dbReference>
<reference evidence="9" key="1">
    <citation type="submission" date="2019-05" db="EMBL/GenBank/DDBJ databases">
        <title>Methanoculleus sp. FWC-SCC1, a methanogenic archaeon isolated from deep marine cold seep.</title>
        <authorList>
            <person name="Chen Y.-W."/>
            <person name="Chen S.-C."/>
            <person name="Teng N.-H."/>
            <person name="Lai M.-C."/>
        </authorList>
    </citation>
    <scope>NUCLEOTIDE SEQUENCE</scope>
    <source>
        <strain evidence="9">FWC-SCC1</strain>
    </source>
</reference>
<dbReference type="PROSITE" id="PS50113">
    <property type="entry name" value="PAC"/>
    <property type="match status" value="3"/>
</dbReference>
<dbReference type="InterPro" id="IPR003661">
    <property type="entry name" value="HisK_dim/P_dom"/>
</dbReference>
<gene>
    <name evidence="9" type="ORF">FGU65_00030</name>
</gene>
<keyword evidence="3" id="KW-0597">Phosphoprotein</keyword>
<keyword evidence="6" id="KW-0175">Coiled coil</keyword>
<evidence type="ECO:0000256" key="2">
    <source>
        <dbReference type="ARBA" id="ARBA00012438"/>
    </source>
</evidence>
<evidence type="ECO:0000256" key="6">
    <source>
        <dbReference type="SAM" id="Coils"/>
    </source>
</evidence>
<keyword evidence="4" id="KW-0808">Transferase</keyword>
<dbReference type="CDD" id="cd00130">
    <property type="entry name" value="PAS"/>
    <property type="match status" value="2"/>
</dbReference>
<comment type="catalytic activity">
    <reaction evidence="1">
        <text>ATP + protein L-histidine = ADP + protein N-phospho-L-histidine.</text>
        <dbReference type="EC" id="2.7.13.3"/>
    </reaction>
</comment>
<dbReference type="SMART" id="SM00388">
    <property type="entry name" value="HisKA"/>
    <property type="match status" value="1"/>
</dbReference>
<dbReference type="SUPFAM" id="SSF55785">
    <property type="entry name" value="PYP-like sensor domain (PAS domain)"/>
    <property type="match status" value="5"/>
</dbReference>
<evidence type="ECO:0000256" key="1">
    <source>
        <dbReference type="ARBA" id="ARBA00000085"/>
    </source>
</evidence>
<dbReference type="InterPro" id="IPR013655">
    <property type="entry name" value="PAS_fold_3"/>
</dbReference>
<accession>A0ABT8M5X2</accession>
<feature type="coiled-coil region" evidence="6">
    <location>
        <begin position="708"/>
        <end position="735"/>
    </location>
</feature>
<dbReference type="EMBL" id="VCYH01000001">
    <property type="protein sequence ID" value="MDN7023300.1"/>
    <property type="molecule type" value="Genomic_DNA"/>
</dbReference>
<name>A0ABT8M5X2_9EURY</name>
<proteinExistence type="predicted"/>
<sequence length="752" mass="85001">MHASGDHLKGLLEEAKRRHDPRLLDEIAAGIDALAGQNRDLADEAARFNAAFAATGEWVIVYGADGRVLETSPAVIDGLARKSLTGLTAQEVAEKFALRRADGRPVEADELPESRALGGEIVKGIRLAATDREGRTLFVIASAVPIAGRQGRSGAIVVWQDVTHREEDRRRLEEANTLLEGIFNALGDIVGVQLPDRTIIRYNRIGYEMLGKNPDEVRGKKCYELIGRTTPCTACATEIAIRSKRPATVEKYVPELGMHLECRSSPVTDEQGKIAFIIEHLHDVTDRQQAVEALRRSEQRLSTLLSNLLGMAYRCRNDRSWTMEFLSDAVVAITGYAPEDLVENRRVAYADLIHPDDRDKVWQEVQAALAEQKPFQTIYRLTTRAGDEKWVWEQGRGIIGADGEIAAIEGYITDITQRVHAEQRLAESEERYRTIFTTSHAAMLIIDPETGDIVDANPAASGYYGYPHGVLTAMKITEINTLTPEETFAEVQKARTGQKRHFVLRHRLADGELRDVDVYSGVVVIHGRRLLHSIIHDVTDRRKAEEALQESEKRFRSIFEESPIAIGSYNAEGHFVDINPAGLRIFGVLDKQELERFNLFSDPNLPEAERHRLKQGETVHYIAEFDFDRIREHNLYRTSRSGTRHFDVLITRMISGDGRIPHSYVVLVQDITERVSAIHRIEQNMEQFAILGDHVRHPLQVILARADLMEDQETAEKLREQVRRINALIRELDAGWVESRKIREFLRRNELA</sequence>
<dbReference type="Gene3D" id="3.30.450.20">
    <property type="entry name" value="PAS domain"/>
    <property type="match status" value="5"/>
</dbReference>
<protein>
    <recommendedName>
        <fullName evidence="2">histidine kinase</fullName>
        <ecNumber evidence="2">2.7.13.3</ecNumber>
    </recommendedName>
</protein>
<keyword evidence="5" id="KW-0418">Kinase</keyword>
<evidence type="ECO:0000256" key="5">
    <source>
        <dbReference type="ARBA" id="ARBA00022777"/>
    </source>
</evidence>
<evidence type="ECO:0000256" key="3">
    <source>
        <dbReference type="ARBA" id="ARBA00022553"/>
    </source>
</evidence>
<feature type="domain" description="PAS" evidence="7">
    <location>
        <begin position="428"/>
        <end position="466"/>
    </location>
</feature>
<dbReference type="SMART" id="SM00091">
    <property type="entry name" value="PAS"/>
    <property type="match status" value="5"/>
</dbReference>
<feature type="domain" description="PAC" evidence="8">
    <location>
        <begin position="242"/>
        <end position="296"/>
    </location>
</feature>
<dbReference type="InterPro" id="IPR052162">
    <property type="entry name" value="Sensor_kinase/Photoreceptor"/>
</dbReference>
<evidence type="ECO:0000259" key="8">
    <source>
        <dbReference type="PROSITE" id="PS50113"/>
    </source>
</evidence>
<dbReference type="InterPro" id="IPR013656">
    <property type="entry name" value="PAS_4"/>
</dbReference>
<dbReference type="InterPro" id="IPR000014">
    <property type="entry name" value="PAS"/>
</dbReference>
<dbReference type="EC" id="2.7.13.3" evidence="2"/>
<dbReference type="PANTHER" id="PTHR43304:SF1">
    <property type="entry name" value="PAC DOMAIN-CONTAINING PROTEIN"/>
    <property type="match status" value="1"/>
</dbReference>
<evidence type="ECO:0000259" key="7">
    <source>
        <dbReference type="PROSITE" id="PS50112"/>
    </source>
</evidence>
<feature type="domain" description="PAS" evidence="7">
    <location>
        <begin position="297"/>
        <end position="372"/>
    </location>
</feature>
<keyword evidence="10" id="KW-1185">Reference proteome</keyword>
<dbReference type="InterPro" id="IPR001610">
    <property type="entry name" value="PAC"/>
</dbReference>
<dbReference type="PROSITE" id="PS50112">
    <property type="entry name" value="PAS"/>
    <property type="match status" value="2"/>
</dbReference>
<comment type="caution">
    <text evidence="9">The sequence shown here is derived from an EMBL/GenBank/DDBJ whole genome shotgun (WGS) entry which is preliminary data.</text>
</comment>
<dbReference type="Proteomes" id="UP001168338">
    <property type="component" value="Unassembled WGS sequence"/>
</dbReference>
<evidence type="ECO:0000313" key="10">
    <source>
        <dbReference type="Proteomes" id="UP001168338"/>
    </source>
</evidence>
<dbReference type="RefSeq" id="WP_301662356.1">
    <property type="nucleotide sequence ID" value="NZ_VCYH01000001.1"/>
</dbReference>
<feature type="domain" description="PAC" evidence="8">
    <location>
        <begin position="123"/>
        <end position="174"/>
    </location>
</feature>
<dbReference type="InterPro" id="IPR000700">
    <property type="entry name" value="PAS-assoc_C"/>
</dbReference>
<organism evidence="9 10">
    <name type="scientific">Methanoculleus frigidifontis</name>
    <dbReference type="NCBI Taxonomy" id="2584085"/>
    <lineage>
        <taxon>Archaea</taxon>
        <taxon>Methanobacteriati</taxon>
        <taxon>Methanobacteriota</taxon>
        <taxon>Stenosarchaea group</taxon>
        <taxon>Methanomicrobia</taxon>
        <taxon>Methanomicrobiales</taxon>
        <taxon>Methanomicrobiaceae</taxon>
        <taxon>Methanoculleus</taxon>
    </lineage>
</organism>